<gene>
    <name evidence="2" type="ordered locus">Pnuc_0585</name>
</gene>
<feature type="transmembrane region" description="Helical" evidence="1">
    <location>
        <begin position="63"/>
        <end position="83"/>
    </location>
</feature>
<keyword evidence="3" id="KW-1185">Reference proteome</keyword>
<dbReference type="EMBL" id="CP000655">
    <property type="protein sequence ID" value="ABP33803.1"/>
    <property type="molecule type" value="Genomic_DNA"/>
</dbReference>
<sequence>MNLMRANDKKHLKKVLDQIEVQELSNHFEKRIYQDWQRAVSKGDQPTDRISEVLVLARLHPRLIALIAIAIITASMLLGQHLLTSPEEELYRIDALSELSLSTI</sequence>
<protein>
    <submittedName>
        <fullName evidence="2">Uncharacterized protein</fullName>
    </submittedName>
</protein>
<dbReference type="KEGG" id="pnu:Pnuc_0585"/>
<keyword evidence="1" id="KW-0812">Transmembrane</keyword>
<keyword evidence="1" id="KW-1133">Transmembrane helix</keyword>
<proteinExistence type="predicted"/>
<evidence type="ECO:0000313" key="3">
    <source>
        <dbReference type="Proteomes" id="UP000000231"/>
    </source>
</evidence>
<dbReference type="Proteomes" id="UP000000231">
    <property type="component" value="Chromosome"/>
</dbReference>
<accession>A4SWD9</accession>
<name>A4SWD9_POLAQ</name>
<dbReference type="AlphaFoldDB" id="A4SWD9"/>
<reference evidence="2 3" key="1">
    <citation type="journal article" date="2012" name="Stand. Genomic Sci.">
        <title>Complete genome sequence of Polynucleobacter necessarius subsp. asymbioticus type strain (QLW-P1DMWA-1(T)).</title>
        <authorList>
            <person name="Meincke L."/>
            <person name="Copeland A."/>
            <person name="Lapidus A."/>
            <person name="Lucas S."/>
            <person name="Berry K.W."/>
            <person name="Del Rio T.G."/>
            <person name="Hammon N."/>
            <person name="Dalin E."/>
            <person name="Tice H."/>
            <person name="Pitluck S."/>
            <person name="Richardson P."/>
            <person name="Bruce D."/>
            <person name="Goodwin L."/>
            <person name="Han C."/>
            <person name="Tapia R."/>
            <person name="Detter J.C."/>
            <person name="Schmutz J."/>
            <person name="Brettin T."/>
            <person name="Larimer F."/>
            <person name="Land M."/>
            <person name="Hauser L."/>
            <person name="Kyrpides N.C."/>
            <person name="Ivanova N."/>
            <person name="Goker M."/>
            <person name="Woyke T."/>
            <person name="Wu Q.L."/>
            <person name="Pockl M."/>
            <person name="Hahn M.W."/>
            <person name="Klenk H.P."/>
        </authorList>
    </citation>
    <scope>NUCLEOTIDE SEQUENCE [LARGE SCALE GENOMIC DNA]</scope>
    <source>
        <strain evidence="3">DSM 18221 / CIP 109841 / QLW-P1DMWA-1</strain>
    </source>
</reference>
<evidence type="ECO:0000313" key="2">
    <source>
        <dbReference type="EMBL" id="ABP33803.1"/>
    </source>
</evidence>
<keyword evidence="1" id="KW-0472">Membrane</keyword>
<organism evidence="2 3">
    <name type="scientific">Polynucleobacter asymbioticus (strain DSM 18221 / CIP 109841 / QLW-P1DMWA-1)</name>
    <name type="common">Polynucleobacter necessarius subsp. asymbioticus</name>
    <dbReference type="NCBI Taxonomy" id="312153"/>
    <lineage>
        <taxon>Bacteria</taxon>
        <taxon>Pseudomonadati</taxon>
        <taxon>Pseudomonadota</taxon>
        <taxon>Betaproteobacteria</taxon>
        <taxon>Burkholderiales</taxon>
        <taxon>Burkholderiaceae</taxon>
        <taxon>Polynucleobacter</taxon>
    </lineage>
</organism>
<evidence type="ECO:0000256" key="1">
    <source>
        <dbReference type="SAM" id="Phobius"/>
    </source>
</evidence>
<dbReference type="HOGENOM" id="CLU_2247563_0_0_4"/>